<dbReference type="Pfam" id="PF02931">
    <property type="entry name" value="Neur_chan_LBD"/>
    <property type="match status" value="1"/>
</dbReference>
<dbReference type="InterPro" id="IPR036719">
    <property type="entry name" value="Neuro-gated_channel_TM_sf"/>
</dbReference>
<keyword evidence="4" id="KW-1003">Cell membrane</keyword>
<keyword evidence="5 11" id="KW-0812">Transmembrane</keyword>
<dbReference type="GO" id="GO:1902476">
    <property type="term" value="P:chloride transmembrane transport"/>
    <property type="evidence" value="ECO:0000318"/>
    <property type="project" value="GO_Central"/>
</dbReference>
<dbReference type="RefSeq" id="XP_009021921.1">
    <property type="nucleotide sequence ID" value="XM_009023673.1"/>
</dbReference>
<gene>
    <name evidence="15" type="primary">20216231</name>
    <name evidence="14" type="ORF">HELRODRAFT_83631</name>
</gene>
<dbReference type="PRINTS" id="PR00252">
    <property type="entry name" value="NRIONCHANNEL"/>
</dbReference>
<dbReference type="InterPro" id="IPR006202">
    <property type="entry name" value="Neur_chan_lig-bd"/>
</dbReference>
<keyword evidence="10 11" id="KW-0407">Ion channel</keyword>
<reference evidence="16" key="1">
    <citation type="submission" date="2012-12" db="EMBL/GenBank/DDBJ databases">
        <authorList>
            <person name="Hellsten U."/>
            <person name="Grimwood J."/>
            <person name="Chapman J.A."/>
            <person name="Shapiro H."/>
            <person name="Aerts A."/>
            <person name="Otillar R.P."/>
            <person name="Terry A.Y."/>
            <person name="Boore J.L."/>
            <person name="Simakov O."/>
            <person name="Marletaz F."/>
            <person name="Cho S.-J."/>
            <person name="Edsinger-Gonzales E."/>
            <person name="Havlak P."/>
            <person name="Kuo D.-H."/>
            <person name="Larsson T."/>
            <person name="Lv J."/>
            <person name="Arendt D."/>
            <person name="Savage R."/>
            <person name="Osoegawa K."/>
            <person name="de Jong P."/>
            <person name="Lindberg D.R."/>
            <person name="Seaver E.C."/>
            <person name="Weisblat D.A."/>
            <person name="Putnam N.H."/>
            <person name="Grigoriev I.V."/>
            <person name="Rokhsar D.S."/>
        </authorList>
    </citation>
    <scope>NUCLEOTIDE SEQUENCE</scope>
</reference>
<dbReference type="InterPro" id="IPR006029">
    <property type="entry name" value="Neurotrans-gated_channel_TM"/>
</dbReference>
<dbReference type="Gene3D" id="2.70.170.10">
    <property type="entry name" value="Neurotransmitter-gated ion-channel ligand-binding domain"/>
    <property type="match status" value="1"/>
</dbReference>
<dbReference type="EMBL" id="KB097026">
    <property type="protein sequence ID" value="ESN99917.1"/>
    <property type="molecule type" value="Genomic_DNA"/>
</dbReference>
<evidence type="ECO:0000259" key="12">
    <source>
        <dbReference type="Pfam" id="PF02931"/>
    </source>
</evidence>
<dbReference type="GO" id="GO:0005886">
    <property type="term" value="C:plasma membrane"/>
    <property type="evidence" value="ECO:0007669"/>
    <property type="project" value="UniProtKB-SubCell"/>
</dbReference>
<dbReference type="InterPro" id="IPR018000">
    <property type="entry name" value="Neurotransmitter_ion_chnl_CS"/>
</dbReference>
<dbReference type="CDD" id="cd19049">
    <property type="entry name" value="LGIC_TM_anion"/>
    <property type="match status" value="1"/>
</dbReference>
<evidence type="ECO:0000313" key="14">
    <source>
        <dbReference type="EMBL" id="ESN99917.1"/>
    </source>
</evidence>
<keyword evidence="9 11" id="KW-0472">Membrane</keyword>
<dbReference type="CTD" id="20216231"/>
<evidence type="ECO:0000256" key="6">
    <source>
        <dbReference type="ARBA" id="ARBA00022729"/>
    </source>
</evidence>
<accession>T1G584</accession>
<feature type="transmembrane region" description="Helical" evidence="11">
    <location>
        <begin position="187"/>
        <end position="211"/>
    </location>
</feature>
<dbReference type="CDD" id="cd18987">
    <property type="entry name" value="LGIC_ECD_anion"/>
    <property type="match status" value="1"/>
</dbReference>
<dbReference type="PROSITE" id="PS00236">
    <property type="entry name" value="NEUROTR_ION_CHANNEL"/>
    <property type="match status" value="1"/>
</dbReference>
<feature type="domain" description="Neurotransmitter-gated ion-channel ligand-binding" evidence="12">
    <location>
        <begin position="2"/>
        <end position="186"/>
    </location>
</feature>
<dbReference type="HOGENOM" id="CLU_010920_3_1_1"/>
<dbReference type="InterPro" id="IPR038050">
    <property type="entry name" value="Neuro_actylchol_rec"/>
</dbReference>
<keyword evidence="16" id="KW-1185">Reference proteome</keyword>
<evidence type="ECO:0000256" key="1">
    <source>
        <dbReference type="ARBA" id="ARBA00004141"/>
    </source>
</evidence>
<dbReference type="GeneID" id="20216231"/>
<dbReference type="GO" id="GO:0022824">
    <property type="term" value="F:transmitter-gated monoatomic ion channel activity"/>
    <property type="evidence" value="ECO:0007669"/>
    <property type="project" value="UniProtKB-ARBA"/>
</dbReference>
<evidence type="ECO:0000256" key="5">
    <source>
        <dbReference type="ARBA" id="ARBA00022692"/>
    </source>
</evidence>
<comment type="similarity">
    <text evidence="11">Belongs to the ligand-gated ion channel (TC 1.A.9) family.</text>
</comment>
<evidence type="ECO:0000256" key="9">
    <source>
        <dbReference type="ARBA" id="ARBA00023136"/>
    </source>
</evidence>
<evidence type="ECO:0008006" key="17">
    <source>
        <dbReference type="Google" id="ProtNLM"/>
    </source>
</evidence>
<keyword evidence="6" id="KW-0732">Signal</keyword>
<feature type="domain" description="Neurotransmitter-gated ion-channel transmembrane" evidence="13">
    <location>
        <begin position="194"/>
        <end position="281"/>
    </location>
</feature>
<dbReference type="Gene3D" id="1.20.58.390">
    <property type="entry name" value="Neurotransmitter-gated ion-channel transmembrane domain"/>
    <property type="match status" value="1"/>
</dbReference>
<comment type="subcellular location">
    <subcellularLocation>
        <location evidence="2">Cell membrane</location>
    </subcellularLocation>
    <subcellularLocation>
        <location evidence="1">Membrane</location>
        <topology evidence="1">Multi-pass membrane protein</topology>
    </subcellularLocation>
</comment>
<evidence type="ECO:0000256" key="2">
    <source>
        <dbReference type="ARBA" id="ARBA00004236"/>
    </source>
</evidence>
<feature type="transmembrane region" description="Helical" evidence="11">
    <location>
        <begin position="251"/>
        <end position="274"/>
    </location>
</feature>
<dbReference type="STRING" id="6412.T1G584"/>
<dbReference type="FunFam" id="1.20.58.390:FF:000032">
    <property type="entry name" value="gamma-aminobutyric acid receptor subunit epsilon"/>
    <property type="match status" value="1"/>
</dbReference>
<dbReference type="OMA" id="AAFCWPP"/>
<evidence type="ECO:0000259" key="13">
    <source>
        <dbReference type="Pfam" id="PF02932"/>
    </source>
</evidence>
<comment type="caution">
    <text evidence="11">Lacks conserved residue(s) required for the propagation of feature annotation.</text>
</comment>
<evidence type="ECO:0000256" key="11">
    <source>
        <dbReference type="RuleBase" id="RU000687"/>
    </source>
</evidence>
<dbReference type="GO" id="GO:0098794">
    <property type="term" value="C:postsynapse"/>
    <property type="evidence" value="ECO:0007669"/>
    <property type="project" value="GOC"/>
</dbReference>
<protein>
    <recommendedName>
        <fullName evidence="17">Neurotransmitter-gated ion-channel ligand-binding domain-containing protein</fullName>
    </recommendedName>
</protein>
<dbReference type="EMBL" id="AMQM01005588">
    <property type="status" value="NOT_ANNOTATED_CDS"/>
    <property type="molecule type" value="Genomic_DNA"/>
</dbReference>
<dbReference type="PRINTS" id="PR00253">
    <property type="entry name" value="GABAARECEPTR"/>
</dbReference>
<dbReference type="SUPFAM" id="SSF63712">
    <property type="entry name" value="Nicotinic receptor ligand binding domain-like"/>
    <property type="match status" value="1"/>
</dbReference>
<evidence type="ECO:0000256" key="7">
    <source>
        <dbReference type="ARBA" id="ARBA00022989"/>
    </source>
</evidence>
<dbReference type="Pfam" id="PF02932">
    <property type="entry name" value="Neur_chan_memb"/>
    <property type="match status" value="1"/>
</dbReference>
<keyword evidence="7 11" id="KW-1133">Transmembrane helix</keyword>
<dbReference type="InterPro" id="IPR006028">
    <property type="entry name" value="GABAA/Glycine_rcpt"/>
</dbReference>
<reference evidence="15" key="3">
    <citation type="submission" date="2015-06" db="UniProtKB">
        <authorList>
            <consortium name="EnsemblMetazoa"/>
        </authorList>
    </citation>
    <scope>IDENTIFICATION</scope>
</reference>
<evidence type="ECO:0000256" key="10">
    <source>
        <dbReference type="ARBA" id="ARBA00023303"/>
    </source>
</evidence>
<dbReference type="GO" id="GO:0005231">
    <property type="term" value="F:excitatory extracellular ligand-gated monoatomic ion channel activity"/>
    <property type="evidence" value="ECO:0000318"/>
    <property type="project" value="GO_Central"/>
</dbReference>
<evidence type="ECO:0000256" key="8">
    <source>
        <dbReference type="ARBA" id="ARBA00023065"/>
    </source>
</evidence>
<reference evidence="14 16" key="2">
    <citation type="journal article" date="2013" name="Nature">
        <title>Insights into bilaterian evolution from three spiralian genomes.</title>
        <authorList>
            <person name="Simakov O."/>
            <person name="Marletaz F."/>
            <person name="Cho S.J."/>
            <person name="Edsinger-Gonzales E."/>
            <person name="Havlak P."/>
            <person name="Hellsten U."/>
            <person name="Kuo D.H."/>
            <person name="Larsson T."/>
            <person name="Lv J."/>
            <person name="Arendt D."/>
            <person name="Savage R."/>
            <person name="Osoegawa K."/>
            <person name="de Jong P."/>
            <person name="Grimwood J."/>
            <person name="Chapman J.A."/>
            <person name="Shapiro H."/>
            <person name="Aerts A."/>
            <person name="Otillar R.P."/>
            <person name="Terry A.Y."/>
            <person name="Boore J.L."/>
            <person name="Grigoriev I.V."/>
            <person name="Lindberg D.R."/>
            <person name="Seaver E.C."/>
            <person name="Weisblat D.A."/>
            <person name="Putnam N.H."/>
            <person name="Rokhsar D.S."/>
        </authorList>
    </citation>
    <scope>NUCLEOTIDE SEQUENCE</scope>
</reference>
<dbReference type="PANTHER" id="PTHR18945">
    <property type="entry name" value="NEUROTRANSMITTER GATED ION CHANNEL"/>
    <property type="match status" value="1"/>
</dbReference>
<evidence type="ECO:0000313" key="16">
    <source>
        <dbReference type="Proteomes" id="UP000015101"/>
    </source>
</evidence>
<organism evidence="15 16">
    <name type="scientific">Helobdella robusta</name>
    <name type="common">Californian leech</name>
    <dbReference type="NCBI Taxonomy" id="6412"/>
    <lineage>
        <taxon>Eukaryota</taxon>
        <taxon>Metazoa</taxon>
        <taxon>Spiralia</taxon>
        <taxon>Lophotrochozoa</taxon>
        <taxon>Annelida</taxon>
        <taxon>Clitellata</taxon>
        <taxon>Hirudinea</taxon>
        <taxon>Rhynchobdellida</taxon>
        <taxon>Glossiphoniidae</taxon>
        <taxon>Helobdella</taxon>
    </lineage>
</organism>
<evidence type="ECO:0000313" key="15">
    <source>
        <dbReference type="EnsemblMetazoa" id="HelroP83631"/>
    </source>
</evidence>
<proteinExistence type="inferred from homology"/>
<evidence type="ECO:0000256" key="4">
    <source>
        <dbReference type="ARBA" id="ARBA00022475"/>
    </source>
</evidence>
<dbReference type="EnsemblMetazoa" id="HelroT83631">
    <property type="protein sequence ID" value="HelroP83631"/>
    <property type="gene ID" value="HelroG83631"/>
</dbReference>
<keyword evidence="8 11" id="KW-0406">Ion transport</keyword>
<dbReference type="OrthoDB" id="407674at2759"/>
<dbReference type="InterPro" id="IPR006201">
    <property type="entry name" value="Neur_channel"/>
</dbReference>
<dbReference type="InParanoid" id="T1G584"/>
<dbReference type="AlphaFoldDB" id="T1G584"/>
<dbReference type="KEGG" id="hro:HELRODRAFT_83631"/>
<sequence length="304" mass="35022">GKPLNIYINMNINDISSISETKMEFSMTMYLRQMWRDERLRYTHTKSNLTLNHRQFDRLWTPDVFVRNLKAGVFHQITVPNRLIRISPDGTILYSQRLSLTLACDMQFNKYPMDNQTCKIELGSYAYTTDELMFFWRTDAKPVEVNPSISLPEYIIQGISHIVCSQQMSSTGNFPCLRAYFHLERRLRAYVLSVYLPSLLVVLLSWVSFWIDLESVPARISLGILTMLTITTQSSGQGRFPAVSFTKAIDVWMATCLVFVFGAFIEYSVVNVLARRDKNKPCPSTKNVGFYVMRLAGDCLLLLL</sequence>
<evidence type="ECO:0000256" key="3">
    <source>
        <dbReference type="ARBA" id="ARBA00022448"/>
    </source>
</evidence>
<dbReference type="SUPFAM" id="SSF90112">
    <property type="entry name" value="Neurotransmitter-gated ion-channel transmembrane pore"/>
    <property type="match status" value="1"/>
</dbReference>
<name>T1G584_HELRO</name>
<keyword evidence="3 11" id="KW-0813">Transport</keyword>
<dbReference type="InterPro" id="IPR036734">
    <property type="entry name" value="Neur_chan_lig-bd_sf"/>
</dbReference>
<dbReference type="Proteomes" id="UP000015101">
    <property type="component" value="Unassembled WGS sequence"/>
</dbReference>
<dbReference type="NCBIfam" id="TIGR00860">
    <property type="entry name" value="LIC"/>
    <property type="match status" value="1"/>
</dbReference>
<dbReference type="GO" id="GO:0004890">
    <property type="term" value="F:GABA-A receptor activity"/>
    <property type="evidence" value="ECO:0007669"/>
    <property type="project" value="UniProtKB-ARBA"/>
</dbReference>
<dbReference type="FunFam" id="2.70.170.10:FF:000065">
    <property type="entry name" value="Glutamate-gated chloride channel, putative"/>
    <property type="match status" value="1"/>
</dbReference>
<dbReference type="eggNOG" id="KOG3644">
    <property type="taxonomic scope" value="Eukaryota"/>
</dbReference>